<dbReference type="Proteomes" id="UP000789860">
    <property type="component" value="Unassembled WGS sequence"/>
</dbReference>
<keyword evidence="2" id="KW-1185">Reference proteome</keyword>
<evidence type="ECO:0000313" key="2">
    <source>
        <dbReference type="Proteomes" id="UP000789860"/>
    </source>
</evidence>
<feature type="non-terminal residue" evidence="1">
    <location>
        <position position="153"/>
    </location>
</feature>
<sequence>EASFKERLLQLHRAQQAFASTRQPPSPPVIKIICACRIHHTHFTALTSGEGTPPTQQPAHPAHGHGAQGIAGPPAAGAGMIPGMAALHGMFAAAPVPAQQPVKPGELFRGFTPADFKDTIIEVADSTLDGWGAVARVARTVFARKGKVDLALE</sequence>
<accession>A0ACA9PMN5</accession>
<feature type="non-terminal residue" evidence="1">
    <location>
        <position position="1"/>
    </location>
</feature>
<reference evidence="1" key="1">
    <citation type="submission" date="2021-06" db="EMBL/GenBank/DDBJ databases">
        <authorList>
            <person name="Kallberg Y."/>
            <person name="Tangrot J."/>
            <person name="Rosling A."/>
        </authorList>
    </citation>
    <scope>NUCLEOTIDE SEQUENCE</scope>
    <source>
        <strain evidence="1">AU212A</strain>
    </source>
</reference>
<dbReference type="EMBL" id="CAJVPM010044954">
    <property type="protein sequence ID" value="CAG8715302.1"/>
    <property type="molecule type" value="Genomic_DNA"/>
</dbReference>
<protein>
    <submittedName>
        <fullName evidence="1">11014_t:CDS:1</fullName>
    </submittedName>
</protein>
<comment type="caution">
    <text evidence="1">The sequence shown here is derived from an EMBL/GenBank/DDBJ whole genome shotgun (WGS) entry which is preliminary data.</text>
</comment>
<name>A0ACA9PMN5_9GLOM</name>
<proteinExistence type="predicted"/>
<evidence type="ECO:0000313" key="1">
    <source>
        <dbReference type="EMBL" id="CAG8715302.1"/>
    </source>
</evidence>
<organism evidence="1 2">
    <name type="scientific">Scutellospora calospora</name>
    <dbReference type="NCBI Taxonomy" id="85575"/>
    <lineage>
        <taxon>Eukaryota</taxon>
        <taxon>Fungi</taxon>
        <taxon>Fungi incertae sedis</taxon>
        <taxon>Mucoromycota</taxon>
        <taxon>Glomeromycotina</taxon>
        <taxon>Glomeromycetes</taxon>
        <taxon>Diversisporales</taxon>
        <taxon>Gigasporaceae</taxon>
        <taxon>Scutellospora</taxon>
    </lineage>
</organism>
<gene>
    <name evidence="1" type="ORF">SCALOS_LOCUS11038</name>
</gene>